<dbReference type="Proteomes" id="UP001500962">
    <property type="component" value="Unassembled WGS sequence"/>
</dbReference>
<dbReference type="PRINTS" id="PR00359">
    <property type="entry name" value="BP450"/>
</dbReference>
<keyword evidence="10" id="KW-1185">Reference proteome</keyword>
<sequence length="404" mass="44666">MATSGMSGPVAQPEALSTRDARLDPFPWYREMHEESPIRYDEDRECWDVFRYDDVHDVLHDPETFSSERPLTAQGEGETDGMALETMLNTDPPRHDELRKVVDDPFKPGAVKHLAPHIRDITNEYIDAVVDDGELDVVADLATPLPVTVIAELIGVPADDREQFKQWSDTIVEGPEAATVSAETVKEAQLQAQAEMATYFTELIERRREDPRDDLISDVIHAEVEGTTLSEGETLGFLALLLIAGNITTTNLITNAIRCFATLPDGIESVRDIASLELAVEEVLRYQSPIQAVSRVATTDTQLGGHSVEAGDRVVVWNGAANHDGDKFDDPGTFVPDRSPNQHLAFGSGVHFCLGAHLARLEARVALSTLFDRFETMQLAETELQPVESTFLYGVQRLPVQFST</sequence>
<evidence type="ECO:0000256" key="6">
    <source>
        <dbReference type="ARBA" id="ARBA00023033"/>
    </source>
</evidence>
<dbReference type="Gene3D" id="1.10.630.10">
    <property type="entry name" value="Cytochrome P450"/>
    <property type="match status" value="1"/>
</dbReference>
<dbReference type="PANTHER" id="PTHR46696:SF4">
    <property type="entry name" value="BIOTIN BIOSYNTHESIS CYTOCHROME P450"/>
    <property type="match status" value="1"/>
</dbReference>
<keyword evidence="3 7" id="KW-0479">Metal-binding</keyword>
<reference evidence="8" key="1">
    <citation type="journal article" date="2014" name="Int. J. Syst. Evol. Microbiol.">
        <title>Complete genome sequence of Corynebacterium casei LMG S-19264T (=DSM 44701T), isolated from a smear-ripened cheese.</title>
        <authorList>
            <consortium name="US DOE Joint Genome Institute (JGI-PGF)"/>
            <person name="Walter F."/>
            <person name="Albersmeier A."/>
            <person name="Kalinowski J."/>
            <person name="Ruckert C."/>
        </authorList>
    </citation>
    <scope>NUCLEOTIDE SEQUENCE</scope>
    <source>
        <strain evidence="8">JCM 12289</strain>
    </source>
</reference>
<keyword evidence="2 7" id="KW-0349">Heme</keyword>
<keyword evidence="6 7" id="KW-0503">Monooxygenase</keyword>
<dbReference type="InterPro" id="IPR017972">
    <property type="entry name" value="Cyt_P450_CS"/>
</dbReference>
<comment type="similarity">
    <text evidence="1 7">Belongs to the cytochrome P450 family.</text>
</comment>
<keyword evidence="4 7" id="KW-0560">Oxidoreductase</keyword>
<dbReference type="EMBL" id="BAAADN010000030">
    <property type="protein sequence ID" value="GAA0463460.1"/>
    <property type="molecule type" value="Genomic_DNA"/>
</dbReference>
<evidence type="ECO:0000256" key="2">
    <source>
        <dbReference type="ARBA" id="ARBA00022617"/>
    </source>
</evidence>
<reference evidence="9" key="2">
    <citation type="submission" date="2022-04" db="EMBL/GenBank/DDBJ databases">
        <title>Sequencing and genomic assembly of Halococcus dombrowskii.</title>
        <authorList>
            <person name="Lim S.W."/>
            <person name="MacLea K.S."/>
        </authorList>
    </citation>
    <scope>NUCLEOTIDE SEQUENCE</scope>
    <source>
        <strain evidence="9">H4</strain>
    </source>
</reference>
<proteinExistence type="inferred from homology"/>
<dbReference type="PANTHER" id="PTHR46696">
    <property type="entry name" value="P450, PUTATIVE (EUROFUNG)-RELATED"/>
    <property type="match status" value="1"/>
</dbReference>
<dbReference type="InterPro" id="IPR001128">
    <property type="entry name" value="Cyt_P450"/>
</dbReference>
<evidence type="ECO:0000256" key="4">
    <source>
        <dbReference type="ARBA" id="ARBA00023002"/>
    </source>
</evidence>
<dbReference type="CDD" id="cd11032">
    <property type="entry name" value="P450_EryK-like"/>
    <property type="match status" value="1"/>
</dbReference>
<evidence type="ECO:0000256" key="3">
    <source>
        <dbReference type="ARBA" id="ARBA00022723"/>
    </source>
</evidence>
<dbReference type="Proteomes" id="UP000830542">
    <property type="component" value="Chromosome"/>
</dbReference>
<dbReference type="InterPro" id="IPR036396">
    <property type="entry name" value="Cyt_P450_sf"/>
</dbReference>
<dbReference type="RefSeq" id="WP_244698554.1">
    <property type="nucleotide sequence ID" value="NZ_BAAADN010000030.1"/>
</dbReference>
<dbReference type="FunFam" id="1.10.630.10:FF:000018">
    <property type="entry name" value="Cytochrome P450 monooxygenase"/>
    <property type="match status" value="1"/>
</dbReference>
<reference evidence="8" key="3">
    <citation type="submission" date="2023-12" db="EMBL/GenBank/DDBJ databases">
        <authorList>
            <person name="Sun Q."/>
            <person name="Inoue M."/>
        </authorList>
    </citation>
    <scope>NUCLEOTIDE SEQUENCE</scope>
    <source>
        <strain evidence="8">JCM 12289</strain>
    </source>
</reference>
<dbReference type="InterPro" id="IPR002397">
    <property type="entry name" value="Cyt_P450_B"/>
</dbReference>
<protein>
    <submittedName>
        <fullName evidence="9">Cytochrome P450</fullName>
    </submittedName>
    <submittedName>
        <fullName evidence="8">Monooxygenase YjiB</fullName>
    </submittedName>
</protein>
<organism evidence="8 11">
    <name type="scientific">Halococcus dombrowskii</name>
    <dbReference type="NCBI Taxonomy" id="179637"/>
    <lineage>
        <taxon>Archaea</taxon>
        <taxon>Methanobacteriati</taxon>
        <taxon>Methanobacteriota</taxon>
        <taxon>Stenosarchaea group</taxon>
        <taxon>Halobacteria</taxon>
        <taxon>Halobacteriales</taxon>
        <taxon>Halococcaceae</taxon>
        <taxon>Halococcus</taxon>
    </lineage>
</organism>
<dbReference type="Pfam" id="PF00067">
    <property type="entry name" value="p450"/>
    <property type="match status" value="1"/>
</dbReference>
<keyword evidence="5 7" id="KW-0408">Iron</keyword>
<dbReference type="EMBL" id="CP095005">
    <property type="protein sequence ID" value="UOO93906.1"/>
    <property type="molecule type" value="Genomic_DNA"/>
</dbReference>
<dbReference type="GO" id="GO:0036199">
    <property type="term" value="F:cholest-4-en-3-one 26-monooxygenase activity"/>
    <property type="evidence" value="ECO:0007669"/>
    <property type="project" value="TreeGrafter"/>
</dbReference>
<evidence type="ECO:0000313" key="11">
    <source>
        <dbReference type="Proteomes" id="UP001500962"/>
    </source>
</evidence>
<dbReference type="GO" id="GO:0008395">
    <property type="term" value="F:steroid hydroxylase activity"/>
    <property type="evidence" value="ECO:0007669"/>
    <property type="project" value="TreeGrafter"/>
</dbReference>
<accession>A0AAV3SHL8</accession>
<evidence type="ECO:0000256" key="1">
    <source>
        <dbReference type="ARBA" id="ARBA00010617"/>
    </source>
</evidence>
<name>A0AAV3SHL8_HALDO</name>
<evidence type="ECO:0000256" key="7">
    <source>
        <dbReference type="RuleBase" id="RU000461"/>
    </source>
</evidence>
<dbReference type="GO" id="GO:0006707">
    <property type="term" value="P:cholesterol catabolic process"/>
    <property type="evidence" value="ECO:0007669"/>
    <property type="project" value="TreeGrafter"/>
</dbReference>
<dbReference type="AlphaFoldDB" id="A0AAV3SHL8"/>
<dbReference type="GO" id="GO:0020037">
    <property type="term" value="F:heme binding"/>
    <property type="evidence" value="ECO:0007669"/>
    <property type="project" value="InterPro"/>
</dbReference>
<evidence type="ECO:0000256" key="5">
    <source>
        <dbReference type="ARBA" id="ARBA00023004"/>
    </source>
</evidence>
<evidence type="ECO:0000313" key="8">
    <source>
        <dbReference type="EMBL" id="GAA0463460.1"/>
    </source>
</evidence>
<dbReference type="KEGG" id="hdo:MUK72_07950"/>
<dbReference type="SUPFAM" id="SSF48264">
    <property type="entry name" value="Cytochrome P450"/>
    <property type="match status" value="1"/>
</dbReference>
<dbReference type="PROSITE" id="PS00086">
    <property type="entry name" value="CYTOCHROME_P450"/>
    <property type="match status" value="1"/>
</dbReference>
<gene>
    <name evidence="8" type="primary">yjiB_2</name>
    <name evidence="8" type="ORF">GCM10008985_20290</name>
    <name evidence="9" type="ORF">MUK72_07950</name>
</gene>
<evidence type="ECO:0000313" key="10">
    <source>
        <dbReference type="Proteomes" id="UP000830542"/>
    </source>
</evidence>
<evidence type="ECO:0000313" key="9">
    <source>
        <dbReference type="EMBL" id="UOO93906.1"/>
    </source>
</evidence>
<dbReference type="GeneID" id="71761772"/>
<dbReference type="GO" id="GO:0005506">
    <property type="term" value="F:iron ion binding"/>
    <property type="evidence" value="ECO:0007669"/>
    <property type="project" value="InterPro"/>
</dbReference>